<reference evidence="2 3" key="1">
    <citation type="submission" date="2017-05" db="EMBL/GenBank/DDBJ databases">
        <title>Genome of assembly of the Bengalese finch, Lonchura striata domestica.</title>
        <authorList>
            <person name="Colquitt B.M."/>
            <person name="Brainard M.S."/>
        </authorList>
    </citation>
    <scope>NUCLEOTIDE SEQUENCE [LARGE SCALE GENOMIC DNA]</scope>
    <source>
        <strain evidence="2">White83orange57</strain>
    </source>
</reference>
<accession>A0A218V6K3</accession>
<evidence type="ECO:0000313" key="2">
    <source>
        <dbReference type="EMBL" id="OWK61192.1"/>
    </source>
</evidence>
<protein>
    <submittedName>
        <fullName evidence="2">Uncharacterized protein</fullName>
    </submittedName>
</protein>
<feature type="compositionally biased region" description="Basic residues" evidence="1">
    <location>
        <begin position="1"/>
        <end position="10"/>
    </location>
</feature>
<feature type="compositionally biased region" description="Low complexity" evidence="1">
    <location>
        <begin position="18"/>
        <end position="55"/>
    </location>
</feature>
<dbReference type="PROSITE" id="PS51257">
    <property type="entry name" value="PROKAR_LIPOPROTEIN"/>
    <property type="match status" value="1"/>
</dbReference>
<organism evidence="2 3">
    <name type="scientific">Lonchura striata</name>
    <name type="common">white-rumped munia</name>
    <dbReference type="NCBI Taxonomy" id="40157"/>
    <lineage>
        <taxon>Eukaryota</taxon>
        <taxon>Metazoa</taxon>
        <taxon>Chordata</taxon>
        <taxon>Craniata</taxon>
        <taxon>Vertebrata</taxon>
        <taxon>Euteleostomi</taxon>
        <taxon>Archelosauria</taxon>
        <taxon>Archosauria</taxon>
        <taxon>Dinosauria</taxon>
        <taxon>Saurischia</taxon>
        <taxon>Theropoda</taxon>
        <taxon>Coelurosauria</taxon>
        <taxon>Aves</taxon>
        <taxon>Neognathae</taxon>
        <taxon>Neoaves</taxon>
        <taxon>Telluraves</taxon>
        <taxon>Australaves</taxon>
        <taxon>Passeriformes</taxon>
        <taxon>Passeroidea</taxon>
        <taxon>Estrildidae</taxon>
        <taxon>Estrildinae</taxon>
        <taxon>Lonchura</taxon>
    </lineage>
</organism>
<sequence length="113" mass="12030">MSVRSRRARARTTGGSGSTAAGCATPSTTTTRTGSCRTAAAGGRTTRPAAPGRGTAPPPRRKLCARVKELELWKNRNMLQCGSSGRAPHLTGIYHLTMTNQINKTVFCVWLVT</sequence>
<evidence type="ECO:0000313" key="3">
    <source>
        <dbReference type="Proteomes" id="UP000197619"/>
    </source>
</evidence>
<comment type="caution">
    <text evidence="2">The sequence shown here is derived from an EMBL/GenBank/DDBJ whole genome shotgun (WGS) entry which is preliminary data.</text>
</comment>
<dbReference type="Proteomes" id="UP000197619">
    <property type="component" value="Unassembled WGS sequence"/>
</dbReference>
<gene>
    <name evidence="2" type="ORF">RLOC_00014509</name>
</gene>
<keyword evidence="3" id="KW-1185">Reference proteome</keyword>
<dbReference type="EMBL" id="MUZQ01000045">
    <property type="protein sequence ID" value="OWK61192.1"/>
    <property type="molecule type" value="Genomic_DNA"/>
</dbReference>
<proteinExistence type="predicted"/>
<dbReference type="AlphaFoldDB" id="A0A218V6K3"/>
<name>A0A218V6K3_9PASE</name>
<feature type="region of interest" description="Disordered" evidence="1">
    <location>
        <begin position="1"/>
        <end position="61"/>
    </location>
</feature>
<evidence type="ECO:0000256" key="1">
    <source>
        <dbReference type="SAM" id="MobiDB-lite"/>
    </source>
</evidence>